<evidence type="ECO:0000256" key="2">
    <source>
        <dbReference type="ARBA" id="ARBA00023004"/>
    </source>
</evidence>
<dbReference type="HOGENOM" id="CLU_000422_3_4_9"/>
<evidence type="ECO:0000256" key="1">
    <source>
        <dbReference type="ARBA" id="ARBA00022723"/>
    </source>
</evidence>
<keyword evidence="6" id="KW-1185">Reference proteome</keyword>
<dbReference type="SUPFAM" id="SSF51971">
    <property type="entry name" value="Nucleotide-binding domain"/>
    <property type="match status" value="2"/>
</dbReference>
<dbReference type="InterPro" id="IPR036188">
    <property type="entry name" value="FAD/NAD-bd_sf"/>
</dbReference>
<dbReference type="Pfam" id="PF10589">
    <property type="entry name" value="NADH_4Fe-4S"/>
    <property type="match status" value="1"/>
</dbReference>
<evidence type="ECO:0000313" key="5">
    <source>
        <dbReference type="EMBL" id="AGL01157.1"/>
    </source>
</evidence>
<reference evidence="5 6" key="1">
    <citation type="submission" date="2012-01" db="EMBL/GenBank/DDBJ databases">
        <title>Complete sequence of Desulfotomaculum gibsoniae DSM 7213.</title>
        <authorList>
            <consortium name="US DOE Joint Genome Institute"/>
            <person name="Lucas S."/>
            <person name="Han J."/>
            <person name="Lapidus A."/>
            <person name="Cheng J.-F."/>
            <person name="Goodwin L."/>
            <person name="Pitluck S."/>
            <person name="Peters L."/>
            <person name="Ovchinnikova G."/>
            <person name="Teshima H."/>
            <person name="Detter J.C."/>
            <person name="Han C."/>
            <person name="Tapia R."/>
            <person name="Land M."/>
            <person name="Hauser L."/>
            <person name="Kyrpides N."/>
            <person name="Ivanova N."/>
            <person name="Pagani I."/>
            <person name="Parshina S."/>
            <person name="Plugge C."/>
            <person name="Muyzer G."/>
            <person name="Kuever J."/>
            <person name="Ivanova A."/>
            <person name="Nazina T."/>
            <person name="Klenk H.-P."/>
            <person name="Brambilla E."/>
            <person name="Spring S."/>
            <person name="Stams A.F."/>
            <person name="Woyke T."/>
        </authorList>
    </citation>
    <scope>NUCLEOTIDE SEQUENCE [LARGE SCALE GENOMIC DNA]</scope>
    <source>
        <strain evidence="5 6">DSM 7213</strain>
    </source>
</reference>
<evidence type="ECO:0000259" key="4">
    <source>
        <dbReference type="PROSITE" id="PS51379"/>
    </source>
</evidence>
<evidence type="ECO:0000313" key="6">
    <source>
        <dbReference type="Proteomes" id="UP000013520"/>
    </source>
</evidence>
<dbReference type="Pfam" id="PF00037">
    <property type="entry name" value="Fer4"/>
    <property type="match status" value="1"/>
</dbReference>
<dbReference type="InterPro" id="IPR019575">
    <property type="entry name" value="Nuop51_4Fe4S-bd"/>
</dbReference>
<dbReference type="SUPFAM" id="SSF54862">
    <property type="entry name" value="4Fe-4S ferredoxins"/>
    <property type="match status" value="1"/>
</dbReference>
<dbReference type="Gene3D" id="1.10.1060.10">
    <property type="entry name" value="Alpha-helical ferredoxin"/>
    <property type="match status" value="1"/>
</dbReference>
<dbReference type="SUPFAM" id="SSF140490">
    <property type="entry name" value="Nqo1C-terminal domain-like"/>
    <property type="match status" value="1"/>
</dbReference>
<dbReference type="InterPro" id="IPR017896">
    <property type="entry name" value="4Fe4S_Fe-S-bd"/>
</dbReference>
<keyword evidence="2" id="KW-0408">Iron</keyword>
<gene>
    <name evidence="5" type="ORF">Desgi_1687</name>
</gene>
<dbReference type="Gene3D" id="3.30.70.20">
    <property type="match status" value="1"/>
</dbReference>
<dbReference type="InterPro" id="IPR009051">
    <property type="entry name" value="Helical_ferredxn"/>
</dbReference>
<dbReference type="GO" id="GO:0016491">
    <property type="term" value="F:oxidoreductase activity"/>
    <property type="evidence" value="ECO:0007669"/>
    <property type="project" value="InterPro"/>
</dbReference>
<dbReference type="SUPFAM" id="SSF46548">
    <property type="entry name" value="alpha-helical ferredoxin"/>
    <property type="match status" value="1"/>
</dbReference>
<dbReference type="InterPro" id="IPR023753">
    <property type="entry name" value="FAD/NAD-binding_dom"/>
</dbReference>
<proteinExistence type="predicted"/>
<dbReference type="GO" id="GO:0046872">
    <property type="term" value="F:metal ion binding"/>
    <property type="evidence" value="ECO:0007669"/>
    <property type="project" value="UniProtKB-KW"/>
</dbReference>
<keyword evidence="1" id="KW-0479">Metal-binding</keyword>
<dbReference type="Gene3D" id="3.50.50.60">
    <property type="entry name" value="FAD/NAD(P)-binding domain"/>
    <property type="match status" value="2"/>
</dbReference>
<dbReference type="GO" id="GO:0051539">
    <property type="term" value="F:4 iron, 4 sulfur cluster binding"/>
    <property type="evidence" value="ECO:0007669"/>
    <property type="project" value="InterPro"/>
</dbReference>
<dbReference type="eggNOG" id="COG1894">
    <property type="taxonomic scope" value="Bacteria"/>
</dbReference>
<dbReference type="Pfam" id="PF14691">
    <property type="entry name" value="Fer4_20"/>
    <property type="match status" value="1"/>
</dbReference>
<dbReference type="KEGG" id="dgi:Desgi_1687"/>
<sequence length="740" mass="80770">MMDVMDMQDKGCKVRKTQLLVQDFLAKEQYCSICRRSFNEISDLLDRISEGTASPGAVKMINELAVTVLNMCQCNKGKPVAATVIDYLNTYKEDFQVHLENHVCPDAQCPKLVPAPCQAACPAGISIPNYISLVGMGKYSQALKLIREDVPLPGSLGRICEHPCEKACRRAAVDKPISICALKRLAFDKSANDAIEPSTPVERKYREIVAVVGAGPAGLACAYFMARRGYGVTVFEAMPEPGGMLAYGIPSYRLPRQVLRDEIDRIRNMGVKIKLNTRISGENGIRKLQQHGYASIFLGPGAWKGAMPLSNPEGLSGVMDGITFLSMVNLQLNSINNLQETGDCTGQNHNHRPGVMNLAGKKVIVVGGGNVAIDAVRVALRLGAREARIVYRRTREEMPALMEEIEDAEKESVTFNFLVSPVKIGGQDGRVTHLECLRNELSEPDSSGRRKPVPVENSNFNINADIIIFATGQQPDLSFLDGTEQVQTDRNRIMVNPNTMETSLPGVFAGGDAVTGPASAIKAMAAGKKAAAAIHAYLRGQEPSAGINYPVKRKSIIPEHISAEQRSKPSQIDSHHLYQAEKRHTFDEIMLAISEPAARAEANRCLHCDLCIACGKCEDACREQIGADALELGYAGSYGSDESVKTDFHRPGEKCIGCGTCSVNCPTGAITLEDKAGYREMRMCGYLMSRLVMVNCKSCGQPFATAKHMEFINEQVNVKEICPDCARNTWSQNVYGSRII</sequence>
<evidence type="ECO:0000256" key="3">
    <source>
        <dbReference type="ARBA" id="ARBA00023014"/>
    </source>
</evidence>
<accession>R4KHM6</accession>
<dbReference type="Proteomes" id="UP000013520">
    <property type="component" value="Chromosome"/>
</dbReference>
<dbReference type="eggNOG" id="COG3383">
    <property type="taxonomic scope" value="Bacteria"/>
</dbReference>
<keyword evidence="3" id="KW-0411">Iron-sulfur</keyword>
<protein>
    <submittedName>
        <fullName evidence="5">NADPH-dependent glutamate synthase beta chain-like oxidoreductase</fullName>
    </submittedName>
</protein>
<dbReference type="RefSeq" id="WP_006522397.1">
    <property type="nucleotide sequence ID" value="NC_021184.1"/>
</dbReference>
<dbReference type="PANTHER" id="PTHR42783">
    <property type="entry name" value="GLUTAMATE SYNTHASE [NADPH] SMALL CHAIN"/>
    <property type="match status" value="1"/>
</dbReference>
<dbReference type="InterPro" id="IPR028261">
    <property type="entry name" value="DPD_II"/>
</dbReference>
<dbReference type="AlphaFoldDB" id="R4KHM6"/>
<organism evidence="5 6">
    <name type="scientific">Desulfoscipio gibsoniae DSM 7213</name>
    <dbReference type="NCBI Taxonomy" id="767817"/>
    <lineage>
        <taxon>Bacteria</taxon>
        <taxon>Bacillati</taxon>
        <taxon>Bacillota</taxon>
        <taxon>Clostridia</taxon>
        <taxon>Eubacteriales</taxon>
        <taxon>Desulfallaceae</taxon>
        <taxon>Desulfoscipio</taxon>
    </lineage>
</organism>
<dbReference type="InterPro" id="IPR037207">
    <property type="entry name" value="Nuop51_4Fe4S-bd_sf"/>
</dbReference>
<dbReference type="PRINTS" id="PR00419">
    <property type="entry name" value="ADXRDTASE"/>
</dbReference>
<name>R4KHM6_9FIRM</name>
<dbReference type="PROSITE" id="PS51379">
    <property type="entry name" value="4FE4S_FER_2"/>
    <property type="match status" value="1"/>
</dbReference>
<dbReference type="InterPro" id="IPR017900">
    <property type="entry name" value="4Fe4S_Fe_S_CS"/>
</dbReference>
<feature type="domain" description="4Fe-4S ferredoxin-type" evidence="4">
    <location>
        <begin position="645"/>
        <end position="675"/>
    </location>
</feature>
<dbReference type="PANTHER" id="PTHR42783:SF3">
    <property type="entry name" value="GLUTAMATE SYNTHASE [NADPH] SMALL CHAIN-RELATED"/>
    <property type="match status" value="1"/>
</dbReference>
<dbReference type="STRING" id="767817.Desgi_1687"/>
<dbReference type="PROSITE" id="PS00198">
    <property type="entry name" value="4FE4S_FER_1"/>
    <property type="match status" value="1"/>
</dbReference>
<dbReference type="eggNOG" id="COG0493">
    <property type="taxonomic scope" value="Bacteria"/>
</dbReference>
<dbReference type="EMBL" id="CP003273">
    <property type="protein sequence ID" value="AGL01157.1"/>
    <property type="molecule type" value="Genomic_DNA"/>
</dbReference>
<dbReference type="Pfam" id="PF07992">
    <property type="entry name" value="Pyr_redox_2"/>
    <property type="match status" value="1"/>
</dbReference>